<sequence>MKKCIWINPVAEKMYGNKFDSIKNGLIDRDYIIANCDPQLEYVRNQYIKHSKYTDKTILDCRCPEAIDLLKRNAMTDPFDTPNIEPILIRTSRVLYDKYIKEDDDILIITCPCTQLRDFAKDRLKDKKNLFFYTWKEFAESEEILSLGKIESSPIPLGFFRDSFENVIEISSEEVIIKEVRKIIEDPKSKVEVVEMLYCKDGCNNGDGL</sequence>
<organism evidence="1 2">
    <name type="scientific">Metaclostridioides mangenotii</name>
    <dbReference type="NCBI Taxonomy" id="1540"/>
    <lineage>
        <taxon>Bacteria</taxon>
        <taxon>Bacillati</taxon>
        <taxon>Bacillota</taxon>
        <taxon>Clostridia</taxon>
        <taxon>Peptostreptococcales</taxon>
        <taxon>Peptostreptococcaceae</taxon>
        <taxon>Metaclostridioides</taxon>
    </lineage>
</organism>
<evidence type="ECO:0000313" key="1">
    <source>
        <dbReference type="EMBL" id="MBP1855237.1"/>
    </source>
</evidence>
<proteinExistence type="predicted"/>
<accession>A0ABS4EBB8</accession>
<name>A0ABS4EBB8_9FIRM</name>
<reference evidence="1 2" key="1">
    <citation type="submission" date="2021-03" db="EMBL/GenBank/DDBJ databases">
        <title>Genomic Encyclopedia of Type Strains, Phase IV (KMG-IV): sequencing the most valuable type-strain genomes for metagenomic binning, comparative biology and taxonomic classification.</title>
        <authorList>
            <person name="Goeker M."/>
        </authorList>
    </citation>
    <scope>NUCLEOTIDE SEQUENCE [LARGE SCALE GENOMIC DNA]</scope>
    <source>
        <strain evidence="1 2">DSM 1289</strain>
    </source>
</reference>
<evidence type="ECO:0000313" key="2">
    <source>
        <dbReference type="Proteomes" id="UP000767291"/>
    </source>
</evidence>
<comment type="caution">
    <text evidence="1">The sequence shown here is derived from an EMBL/GenBank/DDBJ whole genome shotgun (WGS) entry which is preliminary data.</text>
</comment>
<dbReference type="RefSeq" id="WP_209456685.1">
    <property type="nucleotide sequence ID" value="NZ_BAAACS010000002.1"/>
</dbReference>
<dbReference type="EMBL" id="JAGGJX010000002">
    <property type="protein sequence ID" value="MBP1855237.1"/>
    <property type="molecule type" value="Genomic_DNA"/>
</dbReference>
<gene>
    <name evidence="1" type="ORF">J2Z43_001630</name>
</gene>
<protein>
    <submittedName>
        <fullName evidence="1">Uncharacterized protein</fullName>
    </submittedName>
</protein>
<keyword evidence="2" id="KW-1185">Reference proteome</keyword>
<dbReference type="Proteomes" id="UP000767291">
    <property type="component" value="Unassembled WGS sequence"/>
</dbReference>